<sequence length="140" mass="16061">MSNILSQVRKCSSQMLIIQLADIFSVTKFTNGFRKLMLLIWQSSRNSASSLTNYVSGVKSSNLVHCKSSQVRFIKFCSGQIFVNKVVGQIEHFQINQLFKTRTVVNLVHVKNESLQFFAFCKIFYVFRSVLARVQVLQVN</sequence>
<name>A0AA86PY65_9EUKA</name>
<accession>A0AA86PY65</accession>
<comment type="caution">
    <text evidence="1">The sequence shown here is derived from an EMBL/GenBank/DDBJ whole genome shotgun (WGS) entry which is preliminary data.</text>
</comment>
<organism evidence="1">
    <name type="scientific">Hexamita inflata</name>
    <dbReference type="NCBI Taxonomy" id="28002"/>
    <lineage>
        <taxon>Eukaryota</taxon>
        <taxon>Metamonada</taxon>
        <taxon>Diplomonadida</taxon>
        <taxon>Hexamitidae</taxon>
        <taxon>Hexamitinae</taxon>
        <taxon>Hexamita</taxon>
    </lineage>
</organism>
<evidence type="ECO:0000313" key="1">
    <source>
        <dbReference type="EMBL" id="CAI9948434.1"/>
    </source>
</evidence>
<evidence type="ECO:0000313" key="2">
    <source>
        <dbReference type="EMBL" id="CAL6034927.1"/>
    </source>
</evidence>
<gene>
    <name evidence="2" type="ORF">HINF_LOCUS35688</name>
    <name evidence="1" type="ORF">HINF_LOCUS36079</name>
</gene>
<reference evidence="1" key="1">
    <citation type="submission" date="2023-06" db="EMBL/GenBank/DDBJ databases">
        <authorList>
            <person name="Kurt Z."/>
        </authorList>
    </citation>
    <scope>NUCLEOTIDE SEQUENCE</scope>
</reference>
<reference evidence="2 3" key="2">
    <citation type="submission" date="2024-07" db="EMBL/GenBank/DDBJ databases">
        <authorList>
            <person name="Akdeniz Z."/>
        </authorList>
    </citation>
    <scope>NUCLEOTIDE SEQUENCE [LARGE SCALE GENOMIC DNA]</scope>
</reference>
<dbReference type="EMBL" id="CATOUU010000788">
    <property type="protein sequence ID" value="CAI9948434.1"/>
    <property type="molecule type" value="Genomic_DNA"/>
</dbReference>
<dbReference type="AlphaFoldDB" id="A0AA86PY65"/>
<protein>
    <submittedName>
        <fullName evidence="2">Hypothetical_protein</fullName>
    </submittedName>
</protein>
<keyword evidence="3" id="KW-1185">Reference proteome</keyword>
<proteinExistence type="predicted"/>
<dbReference type="Proteomes" id="UP001642409">
    <property type="component" value="Unassembled WGS sequence"/>
</dbReference>
<dbReference type="EMBL" id="CAXDID020000129">
    <property type="protein sequence ID" value="CAL6034927.1"/>
    <property type="molecule type" value="Genomic_DNA"/>
</dbReference>
<evidence type="ECO:0000313" key="3">
    <source>
        <dbReference type="Proteomes" id="UP001642409"/>
    </source>
</evidence>